<dbReference type="InterPro" id="IPR036942">
    <property type="entry name" value="Beta-barrel_TonB_sf"/>
</dbReference>
<protein>
    <submittedName>
        <fullName evidence="12">TonB-linked SusC/RagA family outer membrane protein</fullName>
    </submittedName>
</protein>
<gene>
    <name evidence="12" type="ORF">J2W55_000856</name>
</gene>
<dbReference type="Gene3D" id="2.40.170.20">
    <property type="entry name" value="TonB-dependent receptor, beta-barrel domain"/>
    <property type="match status" value="1"/>
</dbReference>
<dbReference type="EMBL" id="JAVDUU010000001">
    <property type="protein sequence ID" value="MDR6941028.1"/>
    <property type="molecule type" value="Genomic_DNA"/>
</dbReference>
<comment type="similarity">
    <text evidence="8 9">Belongs to the TonB-dependent receptor family.</text>
</comment>
<evidence type="ECO:0000256" key="8">
    <source>
        <dbReference type="PROSITE-ProRule" id="PRU01360"/>
    </source>
</evidence>
<organism evidence="12 13">
    <name type="scientific">Mucilaginibacter pocheonensis</name>
    <dbReference type="NCBI Taxonomy" id="398050"/>
    <lineage>
        <taxon>Bacteria</taxon>
        <taxon>Pseudomonadati</taxon>
        <taxon>Bacteroidota</taxon>
        <taxon>Sphingobacteriia</taxon>
        <taxon>Sphingobacteriales</taxon>
        <taxon>Sphingobacteriaceae</taxon>
        <taxon>Mucilaginibacter</taxon>
    </lineage>
</organism>
<evidence type="ECO:0000259" key="10">
    <source>
        <dbReference type="Pfam" id="PF00593"/>
    </source>
</evidence>
<dbReference type="Gene3D" id="2.170.130.10">
    <property type="entry name" value="TonB-dependent receptor, plug domain"/>
    <property type="match status" value="1"/>
</dbReference>
<reference evidence="12 13" key="1">
    <citation type="submission" date="2023-07" db="EMBL/GenBank/DDBJ databases">
        <title>Sorghum-associated microbial communities from plants grown in Nebraska, USA.</title>
        <authorList>
            <person name="Schachtman D."/>
        </authorList>
    </citation>
    <scope>NUCLEOTIDE SEQUENCE [LARGE SCALE GENOMIC DNA]</scope>
    <source>
        <strain evidence="12 13">3262</strain>
    </source>
</reference>
<feature type="domain" description="TonB-dependent receptor-like beta-barrel" evidence="10">
    <location>
        <begin position="488"/>
        <end position="1041"/>
    </location>
</feature>
<dbReference type="Pfam" id="PF07715">
    <property type="entry name" value="Plug"/>
    <property type="match status" value="1"/>
</dbReference>
<dbReference type="InterPro" id="IPR023997">
    <property type="entry name" value="TonB-dep_OMP_SusC/RagA_CS"/>
</dbReference>
<dbReference type="InterPro" id="IPR023996">
    <property type="entry name" value="TonB-dep_OMP_SusC/RagA"/>
</dbReference>
<keyword evidence="6 8" id="KW-0472">Membrane</keyword>
<dbReference type="Proteomes" id="UP001247620">
    <property type="component" value="Unassembled WGS sequence"/>
</dbReference>
<comment type="caution">
    <text evidence="12">The sequence shown here is derived from an EMBL/GenBank/DDBJ whole genome shotgun (WGS) entry which is preliminary data.</text>
</comment>
<evidence type="ECO:0000256" key="1">
    <source>
        <dbReference type="ARBA" id="ARBA00004571"/>
    </source>
</evidence>
<evidence type="ECO:0000313" key="13">
    <source>
        <dbReference type="Proteomes" id="UP001247620"/>
    </source>
</evidence>
<accession>A0ABU1T6M0</accession>
<comment type="subcellular location">
    <subcellularLocation>
        <location evidence="1 8">Cell outer membrane</location>
        <topology evidence="1 8">Multi-pass membrane protein</topology>
    </subcellularLocation>
</comment>
<dbReference type="InterPro" id="IPR012910">
    <property type="entry name" value="Plug_dom"/>
</dbReference>
<dbReference type="InterPro" id="IPR008969">
    <property type="entry name" value="CarboxyPept-like_regulatory"/>
</dbReference>
<evidence type="ECO:0000256" key="7">
    <source>
        <dbReference type="ARBA" id="ARBA00023237"/>
    </source>
</evidence>
<dbReference type="Gene3D" id="2.60.40.1120">
    <property type="entry name" value="Carboxypeptidase-like, regulatory domain"/>
    <property type="match status" value="1"/>
</dbReference>
<evidence type="ECO:0000256" key="2">
    <source>
        <dbReference type="ARBA" id="ARBA00022448"/>
    </source>
</evidence>
<evidence type="ECO:0000313" key="12">
    <source>
        <dbReference type="EMBL" id="MDR6941028.1"/>
    </source>
</evidence>
<feature type="domain" description="TonB-dependent receptor plug" evidence="11">
    <location>
        <begin position="170"/>
        <end position="278"/>
    </location>
</feature>
<proteinExistence type="inferred from homology"/>
<dbReference type="NCBIfam" id="TIGR04056">
    <property type="entry name" value="OMP_RagA_SusC"/>
    <property type="match status" value="1"/>
</dbReference>
<evidence type="ECO:0000256" key="4">
    <source>
        <dbReference type="ARBA" id="ARBA00022692"/>
    </source>
</evidence>
<dbReference type="Pfam" id="PF00593">
    <property type="entry name" value="TonB_dep_Rec_b-barrel"/>
    <property type="match status" value="1"/>
</dbReference>
<evidence type="ECO:0000259" key="11">
    <source>
        <dbReference type="Pfam" id="PF07715"/>
    </source>
</evidence>
<keyword evidence="2 8" id="KW-0813">Transport</keyword>
<evidence type="ECO:0000256" key="5">
    <source>
        <dbReference type="ARBA" id="ARBA00023077"/>
    </source>
</evidence>
<dbReference type="NCBIfam" id="TIGR04057">
    <property type="entry name" value="SusC_RagA_signa"/>
    <property type="match status" value="1"/>
</dbReference>
<keyword evidence="3 8" id="KW-1134">Transmembrane beta strand</keyword>
<dbReference type="SUPFAM" id="SSF56935">
    <property type="entry name" value="Porins"/>
    <property type="match status" value="1"/>
</dbReference>
<evidence type="ECO:0000256" key="3">
    <source>
        <dbReference type="ARBA" id="ARBA00022452"/>
    </source>
</evidence>
<keyword evidence="7 8" id="KW-0998">Cell outer membrane</keyword>
<keyword evidence="5 9" id="KW-0798">TonB box</keyword>
<dbReference type="PROSITE" id="PS52016">
    <property type="entry name" value="TONB_DEPENDENT_REC_3"/>
    <property type="match status" value="1"/>
</dbReference>
<evidence type="ECO:0000256" key="9">
    <source>
        <dbReference type="RuleBase" id="RU003357"/>
    </source>
</evidence>
<dbReference type="InterPro" id="IPR039426">
    <property type="entry name" value="TonB-dep_rcpt-like"/>
</dbReference>
<evidence type="ECO:0000256" key="6">
    <source>
        <dbReference type="ARBA" id="ARBA00023136"/>
    </source>
</evidence>
<dbReference type="Pfam" id="PF13715">
    <property type="entry name" value="CarbopepD_reg_2"/>
    <property type="match status" value="1"/>
</dbReference>
<dbReference type="InterPro" id="IPR000531">
    <property type="entry name" value="Beta-barrel_TonB"/>
</dbReference>
<dbReference type="RefSeq" id="WP_310092330.1">
    <property type="nucleotide sequence ID" value="NZ_JAVDUU010000001.1"/>
</dbReference>
<name>A0ABU1T6M0_9SPHI</name>
<keyword evidence="4 8" id="KW-0812">Transmembrane</keyword>
<keyword evidence="13" id="KW-1185">Reference proteome</keyword>
<sequence>MELKKALAVLEKKSNTHFLYSEGLLPQAKEVTINVKDALFADVLQSLLKDTQLKYQIAENGLVVITSKNGEIKDIKVKGKVVDEKGLPLAGVTVKQEGTKFGAITNVNGEYELTVPNGARLTFSYIGFSSQTVDVKGTADVETINIALKVNTSGKQLNEIIVVGYGTQSKRAVTGSISSVKYDNFKDRANSNVTQSLAGELPGVSITQAQGAPGSTPIIKIRGTSSITAGTNPLYVVDGLPLENFNLNYINPQDIESVDVLKDASSTAIYGSRGANGVVIVTTKLGKPGQTNVNASYEYGVQDVTRRIDMMNAQQFVQYYVDAHNNAWVALGNGHQASDPNSARSSAYKIPEDFTTNPGRFGNGTNWQDVMFRSAPLQNAQVSVSGGTDKTQFLFSVGYLNQDAVLDANYYKRLSLRTNIKHKISDHFTVGTNLSFTGIFDRTDGTAGKSDVVSLGLQSDPIFPVYTETGSLGFRDPTSKWYRFIPYSDLIEWHPYSLTRQIEAKNKSFNTLATGFLEYKIIDGLKFRTSINANLYNNSYNSYANAGQGYGYSAVLPAQGVVRSNYSLNWLTENTITYDKQFGDHSLSALIGYTAQHERDEYSQLVSSNFPNDLVHTLNAGTASSGTSTASEWAMVSYLARVNYNYKGRYFLTGTVRRDGSSRFGTNSKWGSFPSVSAGWLISDEDFMKNATLFNNLKLRASYGVAGNNQIPNYGPVSLLTTSNYVSGGSLASGLTVSNISNPNLKWEKTNQFNLGIDIGLVKNRINFTAEFYNSITNNLLLNVPVPDITGFSTQLTNIGKVRNRGFEFSLSTKNTVNAFKWTTDFNLSFNRNKVLQLGPGNAPLLFTDYVVQVKTEVGQPVSNFYGYIFDGVYKNQAQIDGSPHVTGTTPGEPIVRDVNKDGKIDANDQTTIGNAQANFASGITNTFSYKGIELSFMFQGSFGGQITNQLTRYLGIWNGGRNAYAGVTNYWRSESDPGDGVHFKPSISPTAMEQSFSSYWVESATWVRLKNIRLSYTLPKTWLKHTPAKGARIYVNAENVHLFSKYKNFDPENTTYPSTVPSSTPSSGVPSGAFYGVDYGSYPVPRVITFGAKVDF</sequence>
<dbReference type="SUPFAM" id="SSF49464">
    <property type="entry name" value="Carboxypeptidase regulatory domain-like"/>
    <property type="match status" value="1"/>
</dbReference>
<dbReference type="InterPro" id="IPR037066">
    <property type="entry name" value="Plug_dom_sf"/>
</dbReference>